<dbReference type="Pfam" id="PF02704">
    <property type="entry name" value="GASA"/>
    <property type="match status" value="1"/>
</dbReference>
<dbReference type="InterPro" id="IPR003854">
    <property type="entry name" value="GASA"/>
</dbReference>
<evidence type="ECO:0000256" key="1">
    <source>
        <dbReference type="ARBA" id="ARBA00010582"/>
    </source>
</evidence>
<gene>
    <name evidence="2" type="primary">GASA9</name>
    <name evidence="2" type="ORF">g.33479</name>
</gene>
<dbReference type="PANTHER" id="PTHR23201:SF20">
    <property type="entry name" value="GIBBERELLIN-REGULATED PROTEIN 9-LIKE"/>
    <property type="match status" value="1"/>
</dbReference>
<evidence type="ECO:0000313" key="2">
    <source>
        <dbReference type="EMBL" id="JAT47060.1"/>
    </source>
</evidence>
<protein>
    <submittedName>
        <fullName evidence="2">Gibberellin-regulated protein 9</fullName>
    </submittedName>
</protein>
<accession>A0A1D1XXH6</accession>
<name>A0A1D1XXH6_9ARAE</name>
<reference evidence="2" key="1">
    <citation type="submission" date="2015-07" db="EMBL/GenBank/DDBJ databases">
        <title>Transcriptome Assembly of Anthurium amnicola.</title>
        <authorList>
            <person name="Suzuki J."/>
        </authorList>
    </citation>
    <scope>NUCLEOTIDE SEQUENCE</scope>
</reference>
<dbReference type="AlphaFoldDB" id="A0A1D1XXH6"/>
<sequence length="167" mass="18372">MLWYSMVYQILFLSAHKEGGGRRKRSQSLYKRSPPLCLHSSTGFSSLGIEMLAMSGHAMKRLSCFLVLFLLFLQVFAEASPESGMVYKDASGGVAAALPKSYSRPKINCKFACARRCSKASRQNFCSRACGACCLKCHCVPPGTYGNTHMCPCYASLRTHGHKPKCP</sequence>
<dbReference type="EMBL" id="GDJX01020876">
    <property type="protein sequence ID" value="JAT47060.1"/>
    <property type="molecule type" value="Transcribed_RNA"/>
</dbReference>
<dbReference type="PANTHER" id="PTHR23201">
    <property type="entry name" value="EXTENSIN, PROLINE-RICH PROTEIN"/>
    <property type="match status" value="1"/>
</dbReference>
<comment type="similarity">
    <text evidence="1">Belongs to the GASA family.</text>
</comment>
<organism evidence="2">
    <name type="scientific">Anthurium amnicola</name>
    <dbReference type="NCBI Taxonomy" id="1678845"/>
    <lineage>
        <taxon>Eukaryota</taxon>
        <taxon>Viridiplantae</taxon>
        <taxon>Streptophyta</taxon>
        <taxon>Embryophyta</taxon>
        <taxon>Tracheophyta</taxon>
        <taxon>Spermatophyta</taxon>
        <taxon>Magnoliopsida</taxon>
        <taxon>Liliopsida</taxon>
        <taxon>Araceae</taxon>
        <taxon>Pothoideae</taxon>
        <taxon>Potheae</taxon>
        <taxon>Anthurium</taxon>
    </lineage>
</organism>
<proteinExistence type="inferred from homology"/>